<dbReference type="AlphaFoldDB" id="A0A0F9XHJ0"/>
<dbReference type="EMBL" id="LAZR01000103">
    <property type="protein sequence ID" value="KKN91418.1"/>
    <property type="molecule type" value="Genomic_DNA"/>
</dbReference>
<sequence>MGVAILKQNLQDLITQQWVILFGEKIIEDQNKWLLGPFGSTKGIGVKFIEQLAKNEQLIVDGKENDKGILSSINQLYLSSEERNKLSKNVIDFYENTSNYDFDLKVKWNPFFKGFGVLLRLLFSNRIEQLNVPIENIKDSESLKSDIIHLLDATTKEVKRTIWLRTFKATGEVVYSGVYETCVIPSGQTCIKAIFPLPNGNATVILSPSVGENGELILTSSGKKIGDSGFYFLLNDSKGNIWTKFIKSFKDELVVSSKNEHITALQTLTLWNLRVLQFTYNINKKSANNLTCK</sequence>
<protein>
    <submittedName>
        <fullName evidence="1">Uncharacterized protein</fullName>
    </submittedName>
</protein>
<gene>
    <name evidence="1" type="ORF">LCGC14_0217510</name>
</gene>
<comment type="caution">
    <text evidence="1">The sequence shown here is derived from an EMBL/GenBank/DDBJ whole genome shotgun (WGS) entry which is preliminary data.</text>
</comment>
<organism evidence="1">
    <name type="scientific">marine sediment metagenome</name>
    <dbReference type="NCBI Taxonomy" id="412755"/>
    <lineage>
        <taxon>unclassified sequences</taxon>
        <taxon>metagenomes</taxon>
        <taxon>ecological metagenomes</taxon>
    </lineage>
</organism>
<reference evidence="1" key="1">
    <citation type="journal article" date="2015" name="Nature">
        <title>Complex archaea that bridge the gap between prokaryotes and eukaryotes.</title>
        <authorList>
            <person name="Spang A."/>
            <person name="Saw J.H."/>
            <person name="Jorgensen S.L."/>
            <person name="Zaremba-Niedzwiedzka K."/>
            <person name="Martijn J."/>
            <person name="Lind A.E."/>
            <person name="van Eijk R."/>
            <person name="Schleper C."/>
            <person name="Guy L."/>
            <person name="Ettema T.J."/>
        </authorList>
    </citation>
    <scope>NUCLEOTIDE SEQUENCE</scope>
</reference>
<evidence type="ECO:0000313" key="1">
    <source>
        <dbReference type="EMBL" id="KKN91418.1"/>
    </source>
</evidence>
<accession>A0A0F9XHJ0</accession>
<name>A0A0F9XHJ0_9ZZZZ</name>
<proteinExistence type="predicted"/>